<dbReference type="VEuPathDB" id="FungiDB:PV10_04311"/>
<keyword evidence="1" id="KW-0880">Kelch repeat</keyword>
<keyword evidence="4" id="KW-0472">Membrane</keyword>
<evidence type="ECO:0000256" key="1">
    <source>
        <dbReference type="ARBA" id="ARBA00022441"/>
    </source>
</evidence>
<gene>
    <name evidence="6" type="ORF">B0A52_04896</name>
</gene>
<keyword evidence="2" id="KW-0677">Repeat</keyword>
<dbReference type="EMBL" id="NAJM01000018">
    <property type="protein sequence ID" value="RVX71322.1"/>
    <property type="molecule type" value="Genomic_DNA"/>
</dbReference>
<feature type="signal peptide" evidence="5">
    <location>
        <begin position="1"/>
        <end position="16"/>
    </location>
</feature>
<feature type="compositionally biased region" description="Low complexity" evidence="3">
    <location>
        <begin position="520"/>
        <end position="529"/>
    </location>
</feature>
<keyword evidence="4" id="KW-1133">Transmembrane helix</keyword>
<feature type="region of interest" description="Disordered" evidence="3">
    <location>
        <begin position="444"/>
        <end position="485"/>
    </location>
</feature>
<name>A0A438N6R9_EXOME</name>
<keyword evidence="5" id="KW-0732">Signal</keyword>
<dbReference type="PANTHER" id="PTHR46228">
    <property type="entry name" value="KELCH DOMAIN-CONTAINING PROTEIN"/>
    <property type="match status" value="1"/>
</dbReference>
<feature type="transmembrane region" description="Helical" evidence="4">
    <location>
        <begin position="488"/>
        <end position="511"/>
    </location>
</feature>
<dbReference type="InterPro" id="IPR011043">
    <property type="entry name" value="Gal_Oxase/kelch_b-propeller"/>
</dbReference>
<sequence>MLVLFVLAVLLRCSGADLIRSTVTQWIWQTSIVVGDFLYVSGGEEYESPSSTSILNYIRNESLIVDLRRSWTNQTLTATSSFLSPSDLRTVRQPVLFYDKVNDVIKRYGGWPYVSEAMPSELWSFPVGVTNPAWTLETSPVTNGLSEGSQGPMSPAATYSDTAFYSLGGNVLRRSMLPNQTVLSGVVRHDFTTGLWRNDTTDIPGQNNYRNMAKAFHVPNFGAEGFVAFVGGEAPPTEESFYEEGTYMVDMSVITLLDVASGTWYTQAATGDIPPPRVEFCAVGTTSADNSSYEMYDHPNPPHRTPFFFFVYGGSTNRTLDQIQADDEGYLNVYTLSLPAFQWFKSPSKTPVRRACHTCSVIGNRQMISIGGRFPSSRQPLGFDRDPWVGGVGVFDMTSFAWTDSYNASAEVYDSPKVVKDYYTSSYEVPDWSDTNLAAIFAFSPPAQSPDNTNNDDDDNNTGTDSGNGASQTSPSSPAPTGSSSTNVGAIAGGVVAGVAVIGIVAGLFIWRRRRQQRQRLQSQPLHQQYTPTMQGGAAGHFDKHGMELSPSSIQDPNFPGYPQNQNYAPATAQAWSELDTTPAKKHGQPQIGAVELPAAGHAR</sequence>
<feature type="compositionally biased region" description="Low complexity" evidence="3">
    <location>
        <begin position="461"/>
        <end position="485"/>
    </location>
</feature>
<dbReference type="OrthoDB" id="540004at2759"/>
<keyword evidence="4" id="KW-0812">Transmembrane</keyword>
<protein>
    <recommendedName>
        <fullName evidence="8">Kelch repeat protein</fullName>
    </recommendedName>
</protein>
<dbReference type="Gene3D" id="2.120.10.80">
    <property type="entry name" value="Kelch-type beta propeller"/>
    <property type="match status" value="1"/>
</dbReference>
<evidence type="ECO:0000313" key="7">
    <source>
        <dbReference type="Proteomes" id="UP000288859"/>
    </source>
</evidence>
<accession>A0A438N6R9</accession>
<evidence type="ECO:0000256" key="4">
    <source>
        <dbReference type="SAM" id="Phobius"/>
    </source>
</evidence>
<feature type="chain" id="PRO_5019348329" description="Kelch repeat protein" evidence="5">
    <location>
        <begin position="17"/>
        <end position="604"/>
    </location>
</feature>
<dbReference type="AlphaFoldDB" id="A0A438N6R9"/>
<evidence type="ECO:0000256" key="5">
    <source>
        <dbReference type="SAM" id="SignalP"/>
    </source>
</evidence>
<comment type="caution">
    <text evidence="6">The sequence shown here is derived from an EMBL/GenBank/DDBJ whole genome shotgun (WGS) entry which is preliminary data.</text>
</comment>
<organism evidence="6 7">
    <name type="scientific">Exophiala mesophila</name>
    <name type="common">Black yeast-like fungus</name>
    <dbReference type="NCBI Taxonomy" id="212818"/>
    <lineage>
        <taxon>Eukaryota</taxon>
        <taxon>Fungi</taxon>
        <taxon>Dikarya</taxon>
        <taxon>Ascomycota</taxon>
        <taxon>Pezizomycotina</taxon>
        <taxon>Eurotiomycetes</taxon>
        <taxon>Chaetothyriomycetidae</taxon>
        <taxon>Chaetothyriales</taxon>
        <taxon>Herpotrichiellaceae</taxon>
        <taxon>Exophiala</taxon>
    </lineage>
</organism>
<reference evidence="6 7" key="1">
    <citation type="submission" date="2017-03" db="EMBL/GenBank/DDBJ databases">
        <title>Genomes of endolithic fungi from Antarctica.</title>
        <authorList>
            <person name="Coleine C."/>
            <person name="Masonjones S."/>
            <person name="Stajich J.E."/>
        </authorList>
    </citation>
    <scope>NUCLEOTIDE SEQUENCE [LARGE SCALE GENOMIC DNA]</scope>
    <source>
        <strain evidence="6 7">CCFEE 6314</strain>
    </source>
</reference>
<dbReference type="SUPFAM" id="SSF50965">
    <property type="entry name" value="Galactose oxidase, central domain"/>
    <property type="match status" value="1"/>
</dbReference>
<evidence type="ECO:0000256" key="3">
    <source>
        <dbReference type="SAM" id="MobiDB-lite"/>
    </source>
</evidence>
<proteinExistence type="predicted"/>
<dbReference type="InterPro" id="IPR015915">
    <property type="entry name" value="Kelch-typ_b-propeller"/>
</dbReference>
<dbReference type="PANTHER" id="PTHR46228:SF2">
    <property type="entry name" value="KELCH REPEAT PROTEIN (AFU_ORTHOLOGUE AFUA_4G14350)"/>
    <property type="match status" value="1"/>
</dbReference>
<evidence type="ECO:0000256" key="2">
    <source>
        <dbReference type="ARBA" id="ARBA00022737"/>
    </source>
</evidence>
<feature type="region of interest" description="Disordered" evidence="3">
    <location>
        <begin position="520"/>
        <end position="604"/>
    </location>
</feature>
<evidence type="ECO:0008006" key="8">
    <source>
        <dbReference type="Google" id="ProtNLM"/>
    </source>
</evidence>
<dbReference type="Proteomes" id="UP000288859">
    <property type="component" value="Unassembled WGS sequence"/>
</dbReference>
<evidence type="ECO:0000313" key="6">
    <source>
        <dbReference type="EMBL" id="RVX71322.1"/>
    </source>
</evidence>